<dbReference type="Proteomes" id="UP001159363">
    <property type="component" value="Chromosome 16"/>
</dbReference>
<sequence length="445" mass="47929">MSLHIAQARASGGAADSTASFTSPLKAGTKVRNTLDVAFAPRHYRLFTANGHGSGEKARSSSGIVGSLLCSLGPSAVRRQLPKPSCRPELQLNKGTGTGMKGRVGREIPEKTRWPDRGLDLGGRRAGHHGPLGYLGKWYEYQKLNFSSKATGVCITAEYSVGSTGGVVVHNTQYDPRLLASHLCELGSIPGRVTPGLSQVGIAPDDGSGRRVFSGISRFLRSCIPVMLHAQLISPSSALKTSFGLTADKSWVYNRIPETKAQFSQCKTLSDTLESTNDVALVEGCHSSEKARRMCPVSGNSAMKTQLPIWRNLSSQHKIPQVRQPPYSPVPFERKIFRDVEEILQNAMMQQFTILRKEVQGMLLAMQAVLDEGQAVTRRCSATLCCRTGAKNDAVGAARLNSTSGEAKLIVSFAISGEQPICTIAQPADCRRGSATLADDLQCDE</sequence>
<organism evidence="2 3">
    <name type="scientific">Dryococelus australis</name>
    <dbReference type="NCBI Taxonomy" id="614101"/>
    <lineage>
        <taxon>Eukaryota</taxon>
        <taxon>Metazoa</taxon>
        <taxon>Ecdysozoa</taxon>
        <taxon>Arthropoda</taxon>
        <taxon>Hexapoda</taxon>
        <taxon>Insecta</taxon>
        <taxon>Pterygota</taxon>
        <taxon>Neoptera</taxon>
        <taxon>Polyneoptera</taxon>
        <taxon>Phasmatodea</taxon>
        <taxon>Verophasmatodea</taxon>
        <taxon>Anareolatae</taxon>
        <taxon>Phasmatidae</taxon>
        <taxon>Eurycanthinae</taxon>
        <taxon>Dryococelus</taxon>
    </lineage>
</organism>
<evidence type="ECO:0000256" key="1">
    <source>
        <dbReference type="SAM" id="MobiDB-lite"/>
    </source>
</evidence>
<evidence type="ECO:0000313" key="2">
    <source>
        <dbReference type="EMBL" id="KAJ8865672.1"/>
    </source>
</evidence>
<feature type="region of interest" description="Disordered" evidence="1">
    <location>
        <begin position="80"/>
        <end position="104"/>
    </location>
</feature>
<name>A0ABQ9FZJ6_9NEOP</name>
<evidence type="ECO:0000313" key="3">
    <source>
        <dbReference type="Proteomes" id="UP001159363"/>
    </source>
</evidence>
<comment type="caution">
    <text evidence="2">The sequence shown here is derived from an EMBL/GenBank/DDBJ whole genome shotgun (WGS) entry which is preliminary data.</text>
</comment>
<accession>A0ABQ9FZJ6</accession>
<dbReference type="EMBL" id="JARBHB010000017">
    <property type="protein sequence ID" value="KAJ8865672.1"/>
    <property type="molecule type" value="Genomic_DNA"/>
</dbReference>
<proteinExistence type="predicted"/>
<keyword evidence="3" id="KW-1185">Reference proteome</keyword>
<evidence type="ECO:0008006" key="4">
    <source>
        <dbReference type="Google" id="ProtNLM"/>
    </source>
</evidence>
<dbReference type="InterPro" id="IPR012674">
    <property type="entry name" value="Calycin"/>
</dbReference>
<gene>
    <name evidence="2" type="ORF">PR048_033192</name>
</gene>
<reference evidence="2 3" key="1">
    <citation type="submission" date="2023-02" db="EMBL/GenBank/DDBJ databases">
        <title>LHISI_Scaffold_Assembly.</title>
        <authorList>
            <person name="Stuart O.P."/>
            <person name="Cleave R."/>
            <person name="Magrath M.J.L."/>
            <person name="Mikheyev A.S."/>
        </authorList>
    </citation>
    <scope>NUCLEOTIDE SEQUENCE [LARGE SCALE GENOMIC DNA]</scope>
    <source>
        <strain evidence="2">Daus_M_001</strain>
        <tissue evidence="2">Leg muscle</tissue>
    </source>
</reference>
<dbReference type="SUPFAM" id="SSF50814">
    <property type="entry name" value="Lipocalins"/>
    <property type="match status" value="1"/>
</dbReference>
<dbReference type="Gene3D" id="2.40.128.20">
    <property type="match status" value="1"/>
</dbReference>
<protein>
    <recommendedName>
        <fullName evidence="4">Intein C-terminal splicing domain-containing protein</fullName>
    </recommendedName>
</protein>